<dbReference type="InterPro" id="IPR013324">
    <property type="entry name" value="RNA_pol_sigma_r3/r4-like"/>
</dbReference>
<dbReference type="InterPro" id="IPR014284">
    <property type="entry name" value="RNA_pol_sigma-70_dom"/>
</dbReference>
<keyword evidence="5" id="KW-0804">Transcription</keyword>
<feature type="domain" description="RNA polymerase sigma factor 70 region 4 type 2" evidence="7">
    <location>
        <begin position="129"/>
        <end position="180"/>
    </location>
</feature>
<reference evidence="8 9" key="1">
    <citation type="submission" date="2021-03" db="EMBL/GenBank/DDBJ databases">
        <title>Sequencing the genomes of 1000 actinobacteria strains.</title>
        <authorList>
            <person name="Klenk H.-P."/>
        </authorList>
    </citation>
    <scope>NUCLEOTIDE SEQUENCE [LARGE SCALE GENOMIC DNA]</scope>
    <source>
        <strain evidence="8 9">DSM 45516</strain>
    </source>
</reference>
<dbReference type="Gene3D" id="1.10.10.10">
    <property type="entry name" value="Winged helix-like DNA-binding domain superfamily/Winged helix DNA-binding domain"/>
    <property type="match status" value="1"/>
</dbReference>
<proteinExistence type="inferred from homology"/>
<dbReference type="InterPro" id="IPR007627">
    <property type="entry name" value="RNA_pol_sigma70_r2"/>
</dbReference>
<evidence type="ECO:0000256" key="4">
    <source>
        <dbReference type="ARBA" id="ARBA00023125"/>
    </source>
</evidence>
<evidence type="ECO:0000313" key="9">
    <source>
        <dbReference type="Proteomes" id="UP001519325"/>
    </source>
</evidence>
<name>A0ABS4Q969_9NOCA</name>
<accession>A0ABS4Q969</accession>
<dbReference type="InterPro" id="IPR013249">
    <property type="entry name" value="RNA_pol_sigma70_r4_t2"/>
</dbReference>
<dbReference type="InterPro" id="IPR036388">
    <property type="entry name" value="WH-like_DNA-bd_sf"/>
</dbReference>
<keyword evidence="2" id="KW-0805">Transcription regulation</keyword>
<dbReference type="EMBL" id="JAGGMR010000001">
    <property type="protein sequence ID" value="MBP2188239.1"/>
    <property type="molecule type" value="Genomic_DNA"/>
</dbReference>
<sequence>MTFRTRPFAPDELSDIELLRAHARGERHAFGELVRRHNDHLWQTAIRTSYTREDAADSLQDALLAAHRTAGSFRGESEVRSWLHRIVVNACLDRIRRNKTRRALSLSPENVPEPVDDRDAFAEKEVSMVVERALFALPPDQRTALVAVEMEGYSVSDAAALLGVPEGTIKSRCARGRQRLQERLEFLRDPRNRK</sequence>
<comment type="similarity">
    <text evidence="1">Belongs to the sigma-70 factor family. ECF subfamily.</text>
</comment>
<feature type="domain" description="RNA polymerase sigma-70 region 2" evidence="6">
    <location>
        <begin position="33"/>
        <end position="99"/>
    </location>
</feature>
<dbReference type="Gene3D" id="1.10.1740.10">
    <property type="match status" value="1"/>
</dbReference>
<dbReference type="Proteomes" id="UP001519325">
    <property type="component" value="Unassembled WGS sequence"/>
</dbReference>
<evidence type="ECO:0000256" key="5">
    <source>
        <dbReference type="ARBA" id="ARBA00023163"/>
    </source>
</evidence>
<dbReference type="InterPro" id="IPR013325">
    <property type="entry name" value="RNA_pol_sigma_r2"/>
</dbReference>
<dbReference type="NCBIfam" id="TIGR02937">
    <property type="entry name" value="sigma70-ECF"/>
    <property type="match status" value="1"/>
</dbReference>
<dbReference type="NCBIfam" id="NF007225">
    <property type="entry name" value="PRK09643.1"/>
    <property type="match status" value="1"/>
</dbReference>
<keyword evidence="9" id="KW-1185">Reference proteome</keyword>
<evidence type="ECO:0000256" key="3">
    <source>
        <dbReference type="ARBA" id="ARBA00023082"/>
    </source>
</evidence>
<comment type="caution">
    <text evidence="8">The sequence shown here is derived from an EMBL/GenBank/DDBJ whole genome shotgun (WGS) entry which is preliminary data.</text>
</comment>
<evidence type="ECO:0000313" key="8">
    <source>
        <dbReference type="EMBL" id="MBP2188239.1"/>
    </source>
</evidence>
<keyword evidence="4" id="KW-0238">DNA-binding</keyword>
<dbReference type="SUPFAM" id="SSF88946">
    <property type="entry name" value="Sigma2 domain of RNA polymerase sigma factors"/>
    <property type="match status" value="1"/>
</dbReference>
<organism evidence="8 9">
    <name type="scientific">Nocardia goodfellowii</name>
    <dbReference type="NCBI Taxonomy" id="882446"/>
    <lineage>
        <taxon>Bacteria</taxon>
        <taxon>Bacillati</taxon>
        <taxon>Actinomycetota</taxon>
        <taxon>Actinomycetes</taxon>
        <taxon>Mycobacteriales</taxon>
        <taxon>Nocardiaceae</taxon>
        <taxon>Nocardia</taxon>
    </lineage>
</organism>
<dbReference type="PANTHER" id="PTHR43133:SF50">
    <property type="entry name" value="ECF RNA POLYMERASE SIGMA FACTOR SIGM"/>
    <property type="match status" value="1"/>
</dbReference>
<dbReference type="Pfam" id="PF04542">
    <property type="entry name" value="Sigma70_r2"/>
    <property type="match status" value="1"/>
</dbReference>
<evidence type="ECO:0000256" key="2">
    <source>
        <dbReference type="ARBA" id="ARBA00023015"/>
    </source>
</evidence>
<dbReference type="InterPro" id="IPR039425">
    <property type="entry name" value="RNA_pol_sigma-70-like"/>
</dbReference>
<dbReference type="SUPFAM" id="SSF88659">
    <property type="entry name" value="Sigma3 and sigma4 domains of RNA polymerase sigma factors"/>
    <property type="match status" value="1"/>
</dbReference>
<evidence type="ECO:0000259" key="6">
    <source>
        <dbReference type="Pfam" id="PF04542"/>
    </source>
</evidence>
<evidence type="ECO:0000259" key="7">
    <source>
        <dbReference type="Pfam" id="PF08281"/>
    </source>
</evidence>
<dbReference type="PANTHER" id="PTHR43133">
    <property type="entry name" value="RNA POLYMERASE ECF-TYPE SIGMA FACTO"/>
    <property type="match status" value="1"/>
</dbReference>
<protein>
    <submittedName>
        <fullName evidence="8">RNA polymerase sigma-70 factor (ECF subfamily)</fullName>
    </submittedName>
</protein>
<dbReference type="CDD" id="cd06171">
    <property type="entry name" value="Sigma70_r4"/>
    <property type="match status" value="1"/>
</dbReference>
<gene>
    <name evidence="8" type="ORF">BJ987_001140</name>
</gene>
<evidence type="ECO:0000256" key="1">
    <source>
        <dbReference type="ARBA" id="ARBA00010641"/>
    </source>
</evidence>
<keyword evidence="3" id="KW-0731">Sigma factor</keyword>
<dbReference type="Pfam" id="PF08281">
    <property type="entry name" value="Sigma70_r4_2"/>
    <property type="match status" value="1"/>
</dbReference>